<dbReference type="Proteomes" id="UP000694906">
    <property type="component" value="Unplaced"/>
</dbReference>
<dbReference type="Pfam" id="PF07690">
    <property type="entry name" value="MFS_1"/>
    <property type="match status" value="1"/>
</dbReference>
<feature type="transmembrane region" description="Helical" evidence="25">
    <location>
        <begin position="356"/>
        <end position="380"/>
    </location>
</feature>
<dbReference type="PROSITE" id="PS50850">
    <property type="entry name" value="MFS"/>
    <property type="match status" value="1"/>
</dbReference>
<comment type="catalytic activity">
    <reaction evidence="15">
        <text>L-arginyl-L-alpha-amino acid(out) = L-arginyl-L-alpha-amino acid(in)</text>
        <dbReference type="Rhea" id="RHEA:79371"/>
        <dbReference type="ChEBI" id="CHEBI:84315"/>
    </reaction>
</comment>
<evidence type="ECO:0000256" key="10">
    <source>
        <dbReference type="ARBA" id="ARBA00044881"/>
    </source>
</evidence>
<reference evidence="30 31" key="2">
    <citation type="submission" date="2025-04" db="UniProtKB">
        <authorList>
            <consortium name="RefSeq"/>
        </authorList>
    </citation>
    <scope>IDENTIFICATION</scope>
</reference>
<evidence type="ECO:0000256" key="24">
    <source>
        <dbReference type="ARBA" id="ARBA00046376"/>
    </source>
</evidence>
<comment type="catalytic activity">
    <reaction evidence="13">
        <text>L-alpha-aminoacyl-L-lysine(out) = L-alpha-aminoacyl-L-lysine(in)</text>
        <dbReference type="Rhea" id="RHEA:79383"/>
        <dbReference type="ChEBI" id="CHEBI:229966"/>
    </reaction>
</comment>
<dbReference type="RefSeq" id="XP_004834576.1">
    <property type="nucleotide sequence ID" value="XM_004834519.2"/>
</dbReference>
<evidence type="ECO:0000256" key="11">
    <source>
        <dbReference type="ARBA" id="ARBA00044884"/>
    </source>
</evidence>
<sequence>MEEEGEEARALLAGGPDEARSGAPAASQVLSALCDPSRLAHRLLVLMLMCFLGFGSYFCYDNPAALQTQIQRDMQVNTTKFMLLYAWYSWPNVVLCFLGGFLIDRVFGIRWGTIIFICFVCIGQVIFALGGIFNAFWLMELGRFVFGIGGESLAVAQNTYAVSWFKGKELNLVFGLQLSMARIGSTVNMNLMGWLYSKIEASLGSAGPTTLGATLLIGGITCILSLICALALAYLDQRAEKILHKEQGKTGEVIKLTDIKDFSLPLWLIFIICVGYYVVVFPFIGLGKIFFIEKFGFSSQAASAINSVVYIISAPMSPVFGLLVDKTGKNIIWVLCAVTTTLVSHMMLAFTMWNPWIAMCLLGLSYSLLACALWPMVAFLVPEHQLGTAYGFMQSIQNLGLAIISIIAGMILDTRGYLFLEVFFIACVSVALLSVVLLYLVNHAQGGSLNYSTRQREEMMVSHTE</sequence>
<evidence type="ECO:0000256" key="22">
    <source>
        <dbReference type="ARBA" id="ARBA00045018"/>
    </source>
</evidence>
<evidence type="ECO:0000256" key="8">
    <source>
        <dbReference type="ARBA" id="ARBA00044876"/>
    </source>
</evidence>
<evidence type="ECO:0000256" key="12">
    <source>
        <dbReference type="ARBA" id="ARBA00044891"/>
    </source>
</evidence>
<dbReference type="PANTHER" id="PTHR23512:SF3">
    <property type="entry name" value="MAJOR FACILITATOR SUPERFAMILY DOMAIN-CONTAINING PROTEIN 1"/>
    <property type="match status" value="1"/>
</dbReference>
<evidence type="ECO:0000256" key="25">
    <source>
        <dbReference type="SAM" id="Phobius"/>
    </source>
</evidence>
<reference evidence="27 28" key="1">
    <citation type="journal article" date="2011" name="Nature">
        <title>Genome sequencing reveals insights into physiology and longevity of the naked mole rat.</title>
        <authorList>
            <person name="Kim E.B."/>
            <person name="Fang X."/>
            <person name="Fushan A.A."/>
            <person name="Huang Z."/>
            <person name="Lobanov A.V."/>
            <person name="Han L."/>
            <person name="Marino S.M."/>
            <person name="Sun X."/>
            <person name="Turanov A.A."/>
            <person name="Yang P."/>
            <person name="Yim S.H."/>
            <person name="Zhao X."/>
            <person name="Kasaikina M.V."/>
            <person name="Stoletzki N."/>
            <person name="Peng C."/>
            <person name="Polak P."/>
            <person name="Xiong Z."/>
            <person name="Kiezun A."/>
            <person name="Zhu Y."/>
            <person name="Chen Y."/>
            <person name="Kryukov G.V."/>
            <person name="Zhang Q."/>
            <person name="Peshkin L."/>
            <person name="Yang L."/>
            <person name="Bronson R.T."/>
            <person name="Buffenstein R."/>
            <person name="Wang B."/>
            <person name="Han C."/>
            <person name="Li Q."/>
            <person name="Chen L."/>
            <person name="Zhao W."/>
            <person name="Sunyaev S.R."/>
            <person name="Park T.J."/>
            <person name="Zhang G."/>
            <person name="Wang J."/>
            <person name="Gladyshev V.N."/>
        </authorList>
    </citation>
    <scope>NUCLEOTIDE SEQUENCE [LARGE SCALE GENOMIC DNA]</scope>
</reference>
<feature type="transmembrane region" description="Helical" evidence="25">
    <location>
        <begin position="392"/>
        <end position="412"/>
    </location>
</feature>
<proteinExistence type="inferred from homology"/>
<comment type="catalytic activity">
    <reaction evidence="18">
        <text>L-histidyl-L-alpha-amino acid(out) = L-histidyl-L-alpha-amino acid(in)</text>
        <dbReference type="Rhea" id="RHEA:79379"/>
        <dbReference type="ChEBI" id="CHEBI:229964"/>
    </reaction>
</comment>
<evidence type="ECO:0000256" key="6">
    <source>
        <dbReference type="ARBA" id="ARBA00023136"/>
    </source>
</evidence>
<evidence type="ECO:0000313" key="28">
    <source>
        <dbReference type="Proteomes" id="UP000006813"/>
    </source>
</evidence>
<dbReference type="InterPro" id="IPR052187">
    <property type="entry name" value="MFSD1"/>
</dbReference>
<keyword evidence="6 25" id="KW-0472">Membrane</keyword>
<dbReference type="InterPro" id="IPR020846">
    <property type="entry name" value="MFS_dom"/>
</dbReference>
<comment type="catalytic activity">
    <reaction evidence="14">
        <text>L-aspartyl-L-lysine(out) = L-aspartyl-L-lysine(in)</text>
        <dbReference type="Rhea" id="RHEA:79411"/>
        <dbReference type="ChEBI" id="CHEBI:229953"/>
    </reaction>
</comment>
<dbReference type="CTD" id="64747"/>
<evidence type="ECO:0000313" key="31">
    <source>
        <dbReference type="RefSeq" id="XP_004834577.1"/>
    </source>
</evidence>
<dbReference type="OMA" id="CVLYYSA"/>
<dbReference type="EMBL" id="JH172093">
    <property type="protein sequence ID" value="EHB13369.1"/>
    <property type="molecule type" value="Genomic_DNA"/>
</dbReference>
<evidence type="ECO:0000313" key="29">
    <source>
        <dbReference type="Proteomes" id="UP000694906"/>
    </source>
</evidence>
<dbReference type="eggNOG" id="KOG4686">
    <property type="taxonomic scope" value="Eukaryota"/>
</dbReference>
<evidence type="ECO:0000256" key="5">
    <source>
        <dbReference type="ARBA" id="ARBA00022989"/>
    </source>
</evidence>
<evidence type="ECO:0000256" key="7">
    <source>
        <dbReference type="ARBA" id="ARBA00023228"/>
    </source>
</evidence>
<comment type="subunit">
    <text evidence="24">Homodimer. Interacts with lysosomal protein GLMP (via lumenal domain); the interaction starts while both proteins are still in the endoplasmic reticulum and is required for stabilization of MFSD1 in lysosomes but has no direct effect on its targeting to lysosomes or transporter activity.</text>
</comment>
<dbReference type="KEGG" id="hgl:101698383"/>
<protein>
    <recommendedName>
        <fullName evidence="21">Lysosomal dipeptide transporter MFSD1</fullName>
    </recommendedName>
    <alternativeName>
        <fullName evidence="22">Major facilitator superfamily domain-containing protein 1</fullName>
    </alternativeName>
</protein>
<evidence type="ECO:0000256" key="19">
    <source>
        <dbReference type="ARBA" id="ARBA00044919"/>
    </source>
</evidence>
<organism evidence="27 28">
    <name type="scientific">Heterocephalus glaber</name>
    <name type="common">Naked mole rat</name>
    <dbReference type="NCBI Taxonomy" id="10181"/>
    <lineage>
        <taxon>Eukaryota</taxon>
        <taxon>Metazoa</taxon>
        <taxon>Chordata</taxon>
        <taxon>Craniata</taxon>
        <taxon>Vertebrata</taxon>
        <taxon>Euteleostomi</taxon>
        <taxon>Mammalia</taxon>
        <taxon>Eutheria</taxon>
        <taxon>Euarchontoglires</taxon>
        <taxon>Glires</taxon>
        <taxon>Rodentia</taxon>
        <taxon>Hystricomorpha</taxon>
        <taxon>Bathyergidae</taxon>
        <taxon>Heterocephalus</taxon>
    </lineage>
</organism>
<dbReference type="PANTHER" id="PTHR23512">
    <property type="entry name" value="MAJOR FACILITATOR SUPERFAMILY DOMAIN-CONTAINING PROTEIN 1"/>
    <property type="match status" value="1"/>
</dbReference>
<feature type="transmembrane region" description="Helical" evidence="25">
    <location>
        <begin position="109"/>
        <end position="137"/>
    </location>
</feature>
<comment type="catalytic activity">
    <reaction evidence="16">
        <text>L-lysyl-L-lysine(out) = L-lysyl-L-lysine(in)</text>
        <dbReference type="Rhea" id="RHEA:79403"/>
        <dbReference type="ChEBI" id="CHEBI:229956"/>
    </reaction>
</comment>
<dbReference type="InParanoid" id="G5BVQ9"/>
<dbReference type="Proteomes" id="UP000006813">
    <property type="component" value="Unassembled WGS sequence"/>
</dbReference>
<comment type="catalytic activity">
    <reaction evidence="12">
        <text>L-lysyl-L-alpha-amino acid(out) = L-lysyl-L-alpha-amino acid(in)</text>
        <dbReference type="Rhea" id="RHEA:79387"/>
        <dbReference type="ChEBI" id="CHEBI:229965"/>
    </reaction>
</comment>
<evidence type="ECO:0000256" key="20">
    <source>
        <dbReference type="ARBA" id="ARBA00044924"/>
    </source>
</evidence>
<comment type="catalytic activity">
    <reaction evidence="19">
        <text>L-alanyl-L-lysine(out) = L-alanyl-L-lysine(in)</text>
        <dbReference type="Rhea" id="RHEA:79415"/>
        <dbReference type="ChEBI" id="CHEBI:192470"/>
    </reaction>
</comment>
<comment type="catalytic activity">
    <reaction evidence="17">
        <text>L-arginyl-glycine(out) = L-arginyl-glycine(in)</text>
        <dbReference type="Rhea" id="RHEA:79391"/>
        <dbReference type="ChEBI" id="CHEBI:229955"/>
    </reaction>
</comment>
<dbReference type="GO" id="GO:0005765">
    <property type="term" value="C:lysosomal membrane"/>
    <property type="evidence" value="ECO:0007669"/>
    <property type="project" value="UniProtKB-SubCell"/>
</dbReference>
<comment type="catalytic activity">
    <reaction evidence="9">
        <text>L-histidyl-glycine(out) = L-histidyl-glycine(in)</text>
        <dbReference type="Rhea" id="RHEA:79395"/>
        <dbReference type="ChEBI" id="CHEBI:229957"/>
    </reaction>
</comment>
<evidence type="ECO:0000259" key="26">
    <source>
        <dbReference type="PROSITE" id="PS50850"/>
    </source>
</evidence>
<comment type="catalytic activity">
    <reaction evidence="8">
        <text>L-lysyl-L-alanine(out) = L-lysyl-L-alanine(in)</text>
        <dbReference type="Rhea" id="RHEA:79399"/>
        <dbReference type="ChEBI" id="CHEBI:229954"/>
    </reaction>
</comment>
<evidence type="ECO:0000256" key="18">
    <source>
        <dbReference type="ARBA" id="ARBA00044912"/>
    </source>
</evidence>
<feature type="transmembrane region" description="Helical" evidence="25">
    <location>
        <begin position="304"/>
        <end position="324"/>
    </location>
</feature>
<gene>
    <name evidence="30 31" type="primary">Mfsd1</name>
    <name evidence="27" type="ORF">GW7_09773</name>
</gene>
<dbReference type="STRING" id="10181.G5BVQ9"/>
<keyword evidence="4 25" id="KW-0812">Transmembrane</keyword>
<feature type="transmembrane region" description="Helical" evidence="25">
    <location>
        <begin position="39"/>
        <end position="60"/>
    </location>
</feature>
<evidence type="ECO:0000256" key="13">
    <source>
        <dbReference type="ARBA" id="ARBA00044893"/>
    </source>
</evidence>
<dbReference type="RefSeq" id="XP_004834577.1">
    <property type="nucleotide sequence ID" value="XM_004834520.2"/>
</dbReference>
<dbReference type="InterPro" id="IPR011701">
    <property type="entry name" value="MFS"/>
</dbReference>
<feature type="transmembrane region" description="Helical" evidence="25">
    <location>
        <begin position="81"/>
        <end position="103"/>
    </location>
</feature>
<feature type="transmembrane region" description="Helical" evidence="25">
    <location>
        <begin position="215"/>
        <end position="235"/>
    </location>
</feature>
<evidence type="ECO:0000256" key="21">
    <source>
        <dbReference type="ARBA" id="ARBA00044985"/>
    </source>
</evidence>
<comment type="catalytic activity">
    <reaction evidence="11">
        <text>L-alpha-aminoacyl-L-histidine(out) = L-alpha-aminoacyl-L-histidine(in)</text>
        <dbReference type="Rhea" id="RHEA:79375"/>
        <dbReference type="ChEBI" id="CHEBI:229967"/>
    </reaction>
</comment>
<evidence type="ECO:0000256" key="1">
    <source>
        <dbReference type="ARBA" id="ARBA00004155"/>
    </source>
</evidence>
<evidence type="ECO:0000256" key="9">
    <source>
        <dbReference type="ARBA" id="ARBA00044878"/>
    </source>
</evidence>
<comment type="function">
    <text evidence="23">Lysosomal dipeptide uniporter that selectively exports lysine, arginine or histidine-containing dipeptides with a net positive charge from the lysosome lumen into the cytosol. Could play a role in a specific type of protein O-glycosylation indirectly regulating macrophages migration and tissue invasion. Also essential for liver homeostasis.</text>
</comment>
<evidence type="ECO:0000256" key="4">
    <source>
        <dbReference type="ARBA" id="ARBA00022692"/>
    </source>
</evidence>
<dbReference type="AlphaFoldDB" id="G5BVQ9"/>
<evidence type="ECO:0000256" key="17">
    <source>
        <dbReference type="ARBA" id="ARBA00044903"/>
    </source>
</evidence>
<keyword evidence="5 25" id="KW-1133">Transmembrane helix</keyword>
<keyword evidence="7" id="KW-0458">Lysosome</keyword>
<dbReference type="Gene3D" id="1.20.1250.20">
    <property type="entry name" value="MFS general substrate transporter like domains"/>
    <property type="match status" value="2"/>
</dbReference>
<comment type="subcellular location">
    <subcellularLocation>
        <location evidence="1">Lysosome membrane</location>
        <topology evidence="1">Multi-pass membrane protein</topology>
    </subcellularLocation>
</comment>
<keyword evidence="3" id="KW-0813">Transport</keyword>
<feature type="transmembrane region" description="Helical" evidence="25">
    <location>
        <begin position="264"/>
        <end position="284"/>
    </location>
</feature>
<dbReference type="GO" id="GO:0022857">
    <property type="term" value="F:transmembrane transporter activity"/>
    <property type="evidence" value="ECO:0007669"/>
    <property type="project" value="InterPro"/>
</dbReference>
<accession>G5BVQ9</accession>
<evidence type="ECO:0000256" key="15">
    <source>
        <dbReference type="ARBA" id="ARBA00044899"/>
    </source>
</evidence>
<evidence type="ECO:0000313" key="27">
    <source>
        <dbReference type="EMBL" id="EHB13369.1"/>
    </source>
</evidence>
<comment type="catalytic activity">
    <reaction evidence="10">
        <text>L-alpha-aminoacyl-L-arginine(out) = L-alpha-aminoacyl-L-arginine(in)</text>
        <dbReference type="Rhea" id="RHEA:79367"/>
        <dbReference type="ChEBI" id="CHEBI:229968"/>
    </reaction>
</comment>
<comment type="catalytic activity">
    <reaction evidence="20">
        <text>L-lysyl-glycine(out) = L-lysyl-glycine(in)</text>
        <dbReference type="Rhea" id="RHEA:79407"/>
        <dbReference type="ChEBI" id="CHEBI:191202"/>
    </reaction>
</comment>
<evidence type="ECO:0000313" key="30">
    <source>
        <dbReference type="RefSeq" id="XP_004834576.1"/>
    </source>
</evidence>
<feature type="domain" description="Major facilitator superfamily (MFS) profile" evidence="26">
    <location>
        <begin position="42"/>
        <end position="445"/>
    </location>
</feature>
<name>G5BVQ9_HETGA</name>
<evidence type="ECO:0000256" key="23">
    <source>
        <dbReference type="ARBA" id="ARBA00045709"/>
    </source>
</evidence>
<comment type="similarity">
    <text evidence="2">Belongs to the major facilitator superfamily.</text>
</comment>
<keyword evidence="29" id="KW-1185">Reference proteome</keyword>
<feature type="transmembrane region" description="Helical" evidence="25">
    <location>
        <begin position="331"/>
        <end position="350"/>
    </location>
</feature>
<evidence type="ECO:0000256" key="16">
    <source>
        <dbReference type="ARBA" id="ARBA00044900"/>
    </source>
</evidence>
<evidence type="ECO:0000256" key="14">
    <source>
        <dbReference type="ARBA" id="ARBA00044898"/>
    </source>
</evidence>
<dbReference type="InterPro" id="IPR036259">
    <property type="entry name" value="MFS_trans_sf"/>
</dbReference>
<dbReference type="OrthoDB" id="424834at2759"/>
<dbReference type="GeneID" id="101698383"/>
<feature type="transmembrane region" description="Helical" evidence="25">
    <location>
        <begin position="418"/>
        <end position="441"/>
    </location>
</feature>
<evidence type="ECO:0000256" key="2">
    <source>
        <dbReference type="ARBA" id="ARBA00008335"/>
    </source>
</evidence>
<dbReference type="Bgee" id="ENSHGLG00000016907">
    <property type="expression patterns" value="Expressed in pituitary gland and 10 other cell types or tissues"/>
</dbReference>
<dbReference type="CDD" id="cd17340">
    <property type="entry name" value="MFS_MFSD1"/>
    <property type="match status" value="1"/>
</dbReference>
<evidence type="ECO:0000256" key="3">
    <source>
        <dbReference type="ARBA" id="ARBA00022448"/>
    </source>
</evidence>
<dbReference type="SUPFAM" id="SSF103473">
    <property type="entry name" value="MFS general substrate transporter"/>
    <property type="match status" value="1"/>
</dbReference>